<dbReference type="EMBL" id="CP112998">
    <property type="protein sequence ID" value="WAC11587.1"/>
    <property type="molecule type" value="Genomic_DNA"/>
</dbReference>
<dbReference type="GO" id="GO:0004519">
    <property type="term" value="F:endonuclease activity"/>
    <property type="evidence" value="ECO:0007669"/>
    <property type="project" value="InterPro"/>
</dbReference>
<proteinExistence type="predicted"/>
<gene>
    <name evidence="1" type="ORF">ON006_28130</name>
</gene>
<reference evidence="1" key="1">
    <citation type="submission" date="2022-11" db="EMBL/GenBank/DDBJ databases">
        <title>Dyadobacter pollutisoli sp. nov., isolated from plastic dumped soil.</title>
        <authorList>
            <person name="Kim J.M."/>
            <person name="Kim K.R."/>
            <person name="Lee J.K."/>
            <person name="Hao L."/>
            <person name="Jeon C.O."/>
        </authorList>
    </citation>
    <scope>NUCLEOTIDE SEQUENCE</scope>
    <source>
        <strain evidence="1">U1</strain>
    </source>
</reference>
<dbReference type="KEGG" id="dpf:ON006_28130"/>
<dbReference type="InterPro" id="IPR018669">
    <property type="entry name" value="Toxin_HigB"/>
</dbReference>
<keyword evidence="2" id="KW-1185">Reference proteome</keyword>
<dbReference type="Proteomes" id="UP001164653">
    <property type="component" value="Chromosome"/>
</dbReference>
<dbReference type="SUPFAM" id="SSF143011">
    <property type="entry name" value="RelE-like"/>
    <property type="match status" value="1"/>
</dbReference>
<evidence type="ECO:0000313" key="1">
    <source>
        <dbReference type="EMBL" id="WAC11587.1"/>
    </source>
</evidence>
<dbReference type="InterPro" id="IPR035093">
    <property type="entry name" value="RelE/ParE_toxin_dom_sf"/>
</dbReference>
<accession>A0A9E8NAP2</accession>
<evidence type="ECO:0000313" key="2">
    <source>
        <dbReference type="Proteomes" id="UP001164653"/>
    </source>
</evidence>
<dbReference type="Pfam" id="PF09907">
    <property type="entry name" value="HigB_toxin"/>
    <property type="match status" value="1"/>
</dbReference>
<dbReference type="GO" id="GO:0110001">
    <property type="term" value="C:toxin-antitoxin complex"/>
    <property type="evidence" value="ECO:0007669"/>
    <property type="project" value="InterPro"/>
</dbReference>
<dbReference type="RefSeq" id="WP_244821518.1">
    <property type="nucleotide sequence ID" value="NZ_CP112998.1"/>
</dbReference>
<protein>
    <submittedName>
        <fullName evidence="1">Type II toxin-antitoxin system HigB family toxin</fullName>
    </submittedName>
</protein>
<organism evidence="1 2">
    <name type="scientific">Dyadobacter pollutisoli</name>
    <dbReference type="NCBI Taxonomy" id="2910158"/>
    <lineage>
        <taxon>Bacteria</taxon>
        <taxon>Pseudomonadati</taxon>
        <taxon>Bacteroidota</taxon>
        <taxon>Cytophagia</taxon>
        <taxon>Cytophagales</taxon>
        <taxon>Spirosomataceae</taxon>
        <taxon>Dyadobacter</taxon>
    </lineage>
</organism>
<dbReference type="GO" id="GO:0003723">
    <property type="term" value="F:RNA binding"/>
    <property type="evidence" value="ECO:0007669"/>
    <property type="project" value="InterPro"/>
</dbReference>
<name>A0A9E8NAP2_9BACT</name>
<sequence length="97" mass="11390">MIIFSTSTFRTFIELHPDIEDALNNWRAIVTKASFSNFSEIRNLFNSVDAVGNDLYVFNIRGNRYRLIARIHFNVRTVYIRFIGTHSEYDKLDVKAL</sequence>
<dbReference type="AlphaFoldDB" id="A0A9E8NAP2"/>